<comment type="function">
    <text evidence="2">Removes the formyl group from the N-terminal Met of newly synthesized proteins. Requires at least a dipeptide for an efficient rate of reaction. N-terminal L-methionine is a prerequisite for activity but the enzyme has broad specificity at other positions.</text>
</comment>
<dbReference type="Gene3D" id="3.90.45.10">
    <property type="entry name" value="Peptide deformylase"/>
    <property type="match status" value="1"/>
</dbReference>
<feature type="binding site" evidence="2">
    <location>
        <position position="153"/>
    </location>
    <ligand>
        <name>Fe cation</name>
        <dbReference type="ChEBI" id="CHEBI:24875"/>
    </ligand>
</feature>
<keyword evidence="2" id="KW-0479">Metal-binding</keyword>
<dbReference type="NCBIfam" id="TIGR00079">
    <property type="entry name" value="pept_deformyl"/>
    <property type="match status" value="1"/>
</dbReference>
<dbReference type="Proteomes" id="UP000034246">
    <property type="component" value="Unassembled WGS sequence"/>
</dbReference>
<protein>
    <recommendedName>
        <fullName evidence="2">Peptide deformylase</fullName>
        <shortName evidence="2">PDF</shortName>
        <ecNumber evidence="2">3.5.1.88</ecNumber>
    </recommendedName>
    <alternativeName>
        <fullName evidence="2">Polypeptide deformylase</fullName>
    </alternativeName>
</protein>
<dbReference type="PATRIC" id="fig|1618550.3.peg.584"/>
<dbReference type="SUPFAM" id="SSF56420">
    <property type="entry name" value="Peptide deformylase"/>
    <property type="match status" value="1"/>
</dbReference>
<dbReference type="InterPro" id="IPR023635">
    <property type="entry name" value="Peptide_deformylase"/>
</dbReference>
<dbReference type="GO" id="GO:0042586">
    <property type="term" value="F:peptide deformylase activity"/>
    <property type="evidence" value="ECO:0007669"/>
    <property type="project" value="UniProtKB-UniRule"/>
</dbReference>
<dbReference type="PANTHER" id="PTHR10458">
    <property type="entry name" value="PEPTIDE DEFORMYLASE"/>
    <property type="match status" value="1"/>
</dbReference>
<proteinExistence type="inferred from homology"/>
<dbReference type="PRINTS" id="PR01576">
    <property type="entry name" value="PDEFORMYLASE"/>
</dbReference>
<dbReference type="InterPro" id="IPR036821">
    <property type="entry name" value="Peptide_deformylase_sf"/>
</dbReference>
<dbReference type="GO" id="GO:0006412">
    <property type="term" value="P:translation"/>
    <property type="evidence" value="ECO:0007669"/>
    <property type="project" value="UniProtKB-UniRule"/>
</dbReference>
<comment type="cofactor">
    <cofactor evidence="2">
        <name>Fe(2+)</name>
        <dbReference type="ChEBI" id="CHEBI:29033"/>
    </cofactor>
    <text evidence="2">Binds 1 Fe(2+) ion.</text>
</comment>
<keyword evidence="2" id="KW-0648">Protein biosynthesis</keyword>
<dbReference type="PANTHER" id="PTHR10458:SF22">
    <property type="entry name" value="PEPTIDE DEFORMYLASE"/>
    <property type="match status" value="1"/>
</dbReference>
<evidence type="ECO:0000313" key="4">
    <source>
        <dbReference type="Proteomes" id="UP000034246"/>
    </source>
</evidence>
<evidence type="ECO:0000313" key="3">
    <source>
        <dbReference type="EMBL" id="KKR11390.1"/>
    </source>
</evidence>
<feature type="binding site" evidence="2">
    <location>
        <position position="149"/>
    </location>
    <ligand>
        <name>Fe cation</name>
        <dbReference type="ChEBI" id="CHEBI:24875"/>
    </ligand>
</feature>
<comment type="similarity">
    <text evidence="1 2">Belongs to the polypeptide deformylase family.</text>
</comment>
<name>A0A0G0QLW0_9BACT</name>
<dbReference type="CDD" id="cd00487">
    <property type="entry name" value="Pep_deformylase"/>
    <property type="match status" value="1"/>
</dbReference>
<evidence type="ECO:0000256" key="1">
    <source>
        <dbReference type="ARBA" id="ARBA00010759"/>
    </source>
</evidence>
<feature type="binding site" evidence="2">
    <location>
        <position position="107"/>
    </location>
    <ligand>
        <name>Fe cation</name>
        <dbReference type="ChEBI" id="CHEBI:24875"/>
    </ligand>
</feature>
<dbReference type="HAMAP" id="MF_00163">
    <property type="entry name" value="Pep_deformylase"/>
    <property type="match status" value="1"/>
</dbReference>
<reference evidence="3 4" key="1">
    <citation type="journal article" date="2015" name="Nature">
        <title>rRNA introns, odd ribosomes, and small enigmatic genomes across a large radiation of phyla.</title>
        <authorList>
            <person name="Brown C.T."/>
            <person name="Hug L.A."/>
            <person name="Thomas B.C."/>
            <person name="Sharon I."/>
            <person name="Castelle C.J."/>
            <person name="Singh A."/>
            <person name="Wilkins M.J."/>
            <person name="Williams K.H."/>
            <person name="Banfield J.F."/>
        </authorList>
    </citation>
    <scope>NUCLEOTIDE SEQUENCE [LARGE SCALE GENOMIC DNA]</scope>
</reference>
<sequence length="206" mass="24040">MPQDRKHFVKPNDPILIKRAKSVSRKELQTKNIQNLIEKMLDIAFGKRDRKKAILVGLAAPQVGISRRIILVDIAADGEGKTGDMRVYINPSITFKSKKESQWYEGCWSTGNVAGIVLRPDKIKIKALDRNGNRVEEVHTGYTARIFQHEIDHLNGNEFVTHIKNIDDLHWVNDDQWVEYRNREAWRNWLQKCSREKWEKIKGIQK</sequence>
<accession>A0A0G0QLW0</accession>
<keyword evidence="2" id="KW-0408">Iron</keyword>
<dbReference type="AlphaFoldDB" id="A0A0G0QLW0"/>
<gene>
    <name evidence="2" type="primary">def</name>
    <name evidence="3" type="ORF">UT39_C0008G0023</name>
</gene>
<dbReference type="EC" id="3.5.1.88" evidence="2"/>
<dbReference type="EMBL" id="LBWP01000008">
    <property type="protein sequence ID" value="KKR11390.1"/>
    <property type="molecule type" value="Genomic_DNA"/>
</dbReference>
<feature type="active site" evidence="2">
    <location>
        <position position="150"/>
    </location>
</feature>
<dbReference type="STRING" id="1618550.UT39_C0008G0023"/>
<evidence type="ECO:0000256" key="2">
    <source>
        <dbReference type="HAMAP-Rule" id="MF_00163"/>
    </source>
</evidence>
<dbReference type="GO" id="GO:0046872">
    <property type="term" value="F:metal ion binding"/>
    <property type="evidence" value="ECO:0007669"/>
    <property type="project" value="UniProtKB-KW"/>
</dbReference>
<dbReference type="Pfam" id="PF01327">
    <property type="entry name" value="Pep_deformylase"/>
    <property type="match status" value="1"/>
</dbReference>
<keyword evidence="2" id="KW-0378">Hydrolase</keyword>
<organism evidence="3 4">
    <name type="scientific">Candidatus Woesebacteria bacterium GW2011_GWA1_39_21</name>
    <dbReference type="NCBI Taxonomy" id="1618550"/>
    <lineage>
        <taxon>Bacteria</taxon>
        <taxon>Candidatus Woeseibacteriota</taxon>
    </lineage>
</organism>
<comment type="caution">
    <text evidence="3">The sequence shown here is derived from an EMBL/GenBank/DDBJ whole genome shotgun (WGS) entry which is preliminary data.</text>
</comment>
<comment type="catalytic activity">
    <reaction evidence="2">
        <text>N-terminal N-formyl-L-methionyl-[peptide] + H2O = N-terminal L-methionyl-[peptide] + formate</text>
        <dbReference type="Rhea" id="RHEA:24420"/>
        <dbReference type="Rhea" id="RHEA-COMP:10639"/>
        <dbReference type="Rhea" id="RHEA-COMP:10640"/>
        <dbReference type="ChEBI" id="CHEBI:15377"/>
        <dbReference type="ChEBI" id="CHEBI:15740"/>
        <dbReference type="ChEBI" id="CHEBI:49298"/>
        <dbReference type="ChEBI" id="CHEBI:64731"/>
        <dbReference type="EC" id="3.5.1.88"/>
    </reaction>
</comment>